<evidence type="ECO:0000256" key="1">
    <source>
        <dbReference type="SAM" id="MobiDB-lite"/>
    </source>
</evidence>
<name>A0A6A6RM43_9PLEO</name>
<evidence type="ECO:0000313" key="3">
    <source>
        <dbReference type="Proteomes" id="UP000799753"/>
    </source>
</evidence>
<reference evidence="2" key="1">
    <citation type="journal article" date="2020" name="Stud. Mycol.">
        <title>101 Dothideomycetes genomes: a test case for predicting lifestyles and emergence of pathogens.</title>
        <authorList>
            <person name="Haridas S."/>
            <person name="Albert R."/>
            <person name="Binder M."/>
            <person name="Bloem J."/>
            <person name="Labutti K."/>
            <person name="Salamov A."/>
            <person name="Andreopoulos B."/>
            <person name="Baker S."/>
            <person name="Barry K."/>
            <person name="Bills G."/>
            <person name="Bluhm B."/>
            <person name="Cannon C."/>
            <person name="Castanera R."/>
            <person name="Culley D."/>
            <person name="Daum C."/>
            <person name="Ezra D."/>
            <person name="Gonzalez J."/>
            <person name="Henrissat B."/>
            <person name="Kuo A."/>
            <person name="Liang C."/>
            <person name="Lipzen A."/>
            <person name="Lutzoni F."/>
            <person name="Magnuson J."/>
            <person name="Mondo S."/>
            <person name="Nolan M."/>
            <person name="Ohm R."/>
            <person name="Pangilinan J."/>
            <person name="Park H.-J."/>
            <person name="Ramirez L."/>
            <person name="Alfaro M."/>
            <person name="Sun H."/>
            <person name="Tritt A."/>
            <person name="Yoshinaga Y."/>
            <person name="Zwiers L.-H."/>
            <person name="Turgeon B."/>
            <person name="Goodwin S."/>
            <person name="Spatafora J."/>
            <person name="Crous P."/>
            <person name="Grigoriev I."/>
        </authorList>
    </citation>
    <scope>NUCLEOTIDE SEQUENCE</scope>
    <source>
        <strain evidence="2">CBS 473.64</strain>
    </source>
</reference>
<dbReference type="OrthoDB" id="3800809at2759"/>
<proteinExistence type="predicted"/>
<evidence type="ECO:0000313" key="2">
    <source>
        <dbReference type="EMBL" id="KAF2636296.1"/>
    </source>
</evidence>
<keyword evidence="3" id="KW-1185">Reference proteome</keyword>
<dbReference type="AlphaFoldDB" id="A0A6A6RM43"/>
<accession>A0A6A6RM43</accession>
<dbReference type="EMBL" id="MU006799">
    <property type="protein sequence ID" value="KAF2636296.1"/>
    <property type="molecule type" value="Genomic_DNA"/>
</dbReference>
<sequence>MSILSTLRSISSFSSPVKPSLDGHEGHLSTSPSPSLDDEETHGSLPFTVKPSLSLLSEGTLYTIDHTDISCNGHCHDEFNGPIQDGGNEASWYCGNCGDGPMGTWITSCIACSHVRDTCCVVEKN</sequence>
<dbReference type="Proteomes" id="UP000799753">
    <property type="component" value="Unassembled WGS sequence"/>
</dbReference>
<gene>
    <name evidence="2" type="ORF">P280DRAFT_522238</name>
</gene>
<protein>
    <submittedName>
        <fullName evidence="2">Uncharacterized protein</fullName>
    </submittedName>
</protein>
<feature type="region of interest" description="Disordered" evidence="1">
    <location>
        <begin position="13"/>
        <end position="45"/>
    </location>
</feature>
<organism evidence="2 3">
    <name type="scientific">Massarina eburnea CBS 473.64</name>
    <dbReference type="NCBI Taxonomy" id="1395130"/>
    <lineage>
        <taxon>Eukaryota</taxon>
        <taxon>Fungi</taxon>
        <taxon>Dikarya</taxon>
        <taxon>Ascomycota</taxon>
        <taxon>Pezizomycotina</taxon>
        <taxon>Dothideomycetes</taxon>
        <taxon>Pleosporomycetidae</taxon>
        <taxon>Pleosporales</taxon>
        <taxon>Massarineae</taxon>
        <taxon>Massarinaceae</taxon>
        <taxon>Massarina</taxon>
    </lineage>
</organism>